<feature type="domain" description="SAM" evidence="2">
    <location>
        <begin position="244"/>
        <end position="284"/>
    </location>
</feature>
<evidence type="ECO:0000259" key="2">
    <source>
        <dbReference type="PROSITE" id="PS50105"/>
    </source>
</evidence>
<dbReference type="PROSITE" id="PS50105">
    <property type="entry name" value="SAM_DOMAIN"/>
    <property type="match status" value="1"/>
</dbReference>
<keyword evidence="1" id="KW-0677">Repeat</keyword>
<dbReference type="PANTHER" id="PTHR10627:SF74">
    <property type="entry name" value="OS08G0526500 PROTEIN"/>
    <property type="match status" value="1"/>
</dbReference>
<dbReference type="EMBL" id="GGEC01020703">
    <property type="protein sequence ID" value="MBX01187.1"/>
    <property type="molecule type" value="Transcribed_RNA"/>
</dbReference>
<proteinExistence type="predicted"/>
<dbReference type="EMBL" id="GGEC01020702">
    <property type="protein sequence ID" value="MBX01186.1"/>
    <property type="molecule type" value="Transcribed_RNA"/>
</dbReference>
<evidence type="ECO:0000256" key="1">
    <source>
        <dbReference type="ARBA" id="ARBA00022737"/>
    </source>
</evidence>
<accession>A0A2P2K626</accession>
<dbReference type="Gene3D" id="1.10.150.50">
    <property type="entry name" value="Transcription Factor, Ets-1"/>
    <property type="match status" value="1"/>
</dbReference>
<dbReference type="SMART" id="SM00454">
    <property type="entry name" value="SAM"/>
    <property type="match status" value="1"/>
</dbReference>
<organism evidence="3">
    <name type="scientific">Rhizophora mucronata</name>
    <name type="common">Asiatic mangrove</name>
    <dbReference type="NCBI Taxonomy" id="61149"/>
    <lineage>
        <taxon>Eukaryota</taxon>
        <taxon>Viridiplantae</taxon>
        <taxon>Streptophyta</taxon>
        <taxon>Embryophyta</taxon>
        <taxon>Tracheophyta</taxon>
        <taxon>Spermatophyta</taxon>
        <taxon>Magnoliopsida</taxon>
        <taxon>eudicotyledons</taxon>
        <taxon>Gunneridae</taxon>
        <taxon>Pentapetalae</taxon>
        <taxon>rosids</taxon>
        <taxon>fabids</taxon>
        <taxon>Malpighiales</taxon>
        <taxon>Rhizophoraceae</taxon>
        <taxon>Rhizophora</taxon>
    </lineage>
</organism>
<reference evidence="3" key="1">
    <citation type="submission" date="2018-02" db="EMBL/GenBank/DDBJ databases">
        <title>Rhizophora mucronata_Transcriptome.</title>
        <authorList>
            <person name="Meera S.P."/>
            <person name="Sreeshan A."/>
            <person name="Augustine A."/>
        </authorList>
    </citation>
    <scope>NUCLEOTIDE SEQUENCE</scope>
    <source>
        <tissue evidence="3">Leaf</tissue>
    </source>
</reference>
<evidence type="ECO:0000313" key="3">
    <source>
        <dbReference type="EMBL" id="MBX01186.1"/>
    </source>
</evidence>
<protein>
    <submittedName>
        <fullName evidence="3">Uncharacterized protein LOC8280587 isoform X1</fullName>
    </submittedName>
</protein>
<sequence>MSGPDVTITLGRTGQVVTKAAKRSRGERFDSGVDSSFLFSANKRFRDGIKWTPGLDGLNGSKIARNDLRLKLMHKRLSEQIQNAVEERDKVDQHKKLSKAIQPPVSSYMPVQRSVPNRSNSFRQVVPREIPNDMHRGNLMERIYFSQSMGGSRARSLDRTWKSSSGFSPPRIHGEMQQVPQMRAADISRSRHLSSNEVLHASRLTSSTFMAAKQTARAGNLVTQASPPSGIMQNVSYMGEESLTVMGFLHSLGLGKYAVSFQAEEVDMTVLKQMGDKDLREMGIPMGPRKKILFALSPYQKHQTSELQ</sequence>
<dbReference type="Pfam" id="PF00536">
    <property type="entry name" value="SAM_1"/>
    <property type="match status" value="1"/>
</dbReference>
<dbReference type="PANTHER" id="PTHR10627">
    <property type="entry name" value="SCP160"/>
    <property type="match status" value="1"/>
</dbReference>
<name>A0A2P2K626_RHIMU</name>
<dbReference type="SUPFAM" id="SSF47769">
    <property type="entry name" value="SAM/Pointed domain"/>
    <property type="match status" value="1"/>
</dbReference>
<dbReference type="InterPro" id="IPR013761">
    <property type="entry name" value="SAM/pointed_sf"/>
</dbReference>
<dbReference type="AlphaFoldDB" id="A0A2P2K626"/>
<dbReference type="InterPro" id="IPR001660">
    <property type="entry name" value="SAM"/>
</dbReference>